<keyword evidence="3" id="KW-1185">Reference proteome</keyword>
<evidence type="ECO:0008006" key="4">
    <source>
        <dbReference type="Google" id="ProtNLM"/>
    </source>
</evidence>
<reference evidence="2" key="1">
    <citation type="journal article" date="2020" name="Stud. Mycol.">
        <title>101 Dothideomycetes genomes: a test case for predicting lifestyles and emergence of pathogens.</title>
        <authorList>
            <person name="Haridas S."/>
            <person name="Albert R."/>
            <person name="Binder M."/>
            <person name="Bloem J."/>
            <person name="Labutti K."/>
            <person name="Salamov A."/>
            <person name="Andreopoulos B."/>
            <person name="Baker S."/>
            <person name="Barry K."/>
            <person name="Bills G."/>
            <person name="Bluhm B."/>
            <person name="Cannon C."/>
            <person name="Castanera R."/>
            <person name="Culley D."/>
            <person name="Daum C."/>
            <person name="Ezra D."/>
            <person name="Gonzalez J."/>
            <person name="Henrissat B."/>
            <person name="Kuo A."/>
            <person name="Liang C."/>
            <person name="Lipzen A."/>
            <person name="Lutzoni F."/>
            <person name="Magnuson J."/>
            <person name="Mondo S."/>
            <person name="Nolan M."/>
            <person name="Ohm R."/>
            <person name="Pangilinan J."/>
            <person name="Park H.-J."/>
            <person name="Ramirez L."/>
            <person name="Alfaro M."/>
            <person name="Sun H."/>
            <person name="Tritt A."/>
            <person name="Yoshinaga Y."/>
            <person name="Zwiers L.-H."/>
            <person name="Turgeon B."/>
            <person name="Goodwin S."/>
            <person name="Spatafora J."/>
            <person name="Crous P."/>
            <person name="Grigoriev I."/>
        </authorList>
    </citation>
    <scope>NUCLEOTIDE SEQUENCE</scope>
    <source>
        <strain evidence="2">CBS 675.92</strain>
    </source>
</reference>
<organism evidence="2 3">
    <name type="scientific">Byssothecium circinans</name>
    <dbReference type="NCBI Taxonomy" id="147558"/>
    <lineage>
        <taxon>Eukaryota</taxon>
        <taxon>Fungi</taxon>
        <taxon>Dikarya</taxon>
        <taxon>Ascomycota</taxon>
        <taxon>Pezizomycotina</taxon>
        <taxon>Dothideomycetes</taxon>
        <taxon>Pleosporomycetidae</taxon>
        <taxon>Pleosporales</taxon>
        <taxon>Massarineae</taxon>
        <taxon>Massarinaceae</taxon>
        <taxon>Byssothecium</taxon>
    </lineage>
</organism>
<dbReference type="InterPro" id="IPR053161">
    <property type="entry name" value="Ulvan_degrading_GH"/>
</dbReference>
<dbReference type="Proteomes" id="UP000800035">
    <property type="component" value="Unassembled WGS sequence"/>
</dbReference>
<name>A0A6A5TC63_9PLEO</name>
<proteinExistence type="predicted"/>
<dbReference type="AlphaFoldDB" id="A0A6A5TC63"/>
<gene>
    <name evidence="2" type="ORF">CC80DRAFT_539633</name>
</gene>
<protein>
    <recommendedName>
        <fullName evidence="4">Secreted protein</fullName>
    </recommendedName>
</protein>
<feature type="region of interest" description="Disordered" evidence="1">
    <location>
        <begin position="831"/>
        <end position="850"/>
    </location>
</feature>
<evidence type="ECO:0000313" key="2">
    <source>
        <dbReference type="EMBL" id="KAF1950375.1"/>
    </source>
</evidence>
<dbReference type="OrthoDB" id="2588159at2759"/>
<evidence type="ECO:0000313" key="3">
    <source>
        <dbReference type="Proteomes" id="UP000800035"/>
    </source>
</evidence>
<dbReference type="Pfam" id="PF17132">
    <property type="entry name" value="Glyco_hydro_106"/>
    <property type="match status" value="1"/>
</dbReference>
<dbReference type="EMBL" id="ML977026">
    <property type="protein sequence ID" value="KAF1950375.1"/>
    <property type="molecule type" value="Genomic_DNA"/>
</dbReference>
<sequence>MERDGYITMRVRVARWGDVAPVKCCFHDVVIDPSSSSLRGCTGNCTHPNNPDPSFDAVIDKGTFENPSKHVRPKFRYWIPDASVDTEVVARDVKSAADVGCGGLELLGYYLYGGPPSNGAGRGSCAPVDWAKYGFGTPAWHTMFQAFAQAHRDNDLIMDFAMGPNQGTGVPAPFEEEEGLMWDISAYNITVPIGGSFDGVLPGWGLGALQAAVTGTVLGSANITSKDPSGGLPGDLPLNRTQYTLSASSLTDVTDQVDASGHLRVDFSSTNSTNGQNHIVFAVYLYKSAYRAQQGPLEMKGPQSQPESYINNGSWAVDHFSAIGARVMTKFWEEHILTNGTKELLQEVGNYGWEDSVEIQANVYWTKNLSSIFQEQHNYSIKKWLPILFHRNGKYKQSNPRVWYVTDEPDGGNVHIADYRTTLATQYQAYESELKKWTNEYLGLQFSAQLSYNLPMDMLANVPTVDAPETESLDFGDLIDGYRQYAGPANLARRRVISSECGAVRGEAYVETLPELLWKVKRSYAGSVNQFVFHGFPYSGYYGNTTWPTWSTFTYQYSSMHGPYEPAWEFYRDQFDFVARNNWVFQSGVPKMDIAIWQKTTVYPGHIEARTYQPTDLEKAGYAYEYLSPDNLRLPSAKVVDSILAPDAQAFKALVVRKNDSLTLQGVSKLIEFANAKLPIIFAGGVPSTVLGTLAPNTLRQVFRDLDTISRLPNVHVTDSYLLASTIASLNIQPLTKVSTNASWYTYWRSDPTTDIDYVFVYNDAMYSPQGEGASTGSIEFQSTKIPYEYNAWTGQQVPISTYTTTNTTTTIPFNLAGNQSTIVAFHSATTNSNNANTTPPTKTTPSPTA</sequence>
<evidence type="ECO:0000256" key="1">
    <source>
        <dbReference type="SAM" id="MobiDB-lite"/>
    </source>
</evidence>
<dbReference type="PANTHER" id="PTHR36848:SF2">
    <property type="entry name" value="SECRETED PROTEIN"/>
    <property type="match status" value="1"/>
</dbReference>
<accession>A0A6A5TC63</accession>
<dbReference type="PANTHER" id="PTHR36848">
    <property type="entry name" value="DNA-BINDING PROTEIN (PUTATIVE SECRETED PROTEIN)-RELATED"/>
    <property type="match status" value="1"/>
</dbReference>